<protein>
    <submittedName>
        <fullName evidence="1">Uncharacterized protein</fullName>
    </submittedName>
</protein>
<reference evidence="1" key="1">
    <citation type="submission" date="2020-05" db="EMBL/GenBank/DDBJ databases">
        <authorList>
            <person name="Chiriac C."/>
            <person name="Salcher M."/>
            <person name="Ghai R."/>
            <person name="Kavagutti S V."/>
        </authorList>
    </citation>
    <scope>NUCLEOTIDE SEQUENCE</scope>
</reference>
<name>A0A6J5RAD1_9CAUD</name>
<dbReference type="EMBL" id="LR797181">
    <property type="protein sequence ID" value="CAB4192712.1"/>
    <property type="molecule type" value="Genomic_DNA"/>
</dbReference>
<organism evidence="1">
    <name type="scientific">uncultured Caudovirales phage</name>
    <dbReference type="NCBI Taxonomy" id="2100421"/>
    <lineage>
        <taxon>Viruses</taxon>
        <taxon>Duplodnaviria</taxon>
        <taxon>Heunggongvirae</taxon>
        <taxon>Uroviricota</taxon>
        <taxon>Caudoviricetes</taxon>
        <taxon>Peduoviridae</taxon>
        <taxon>Maltschvirus</taxon>
        <taxon>Maltschvirus maltsch</taxon>
    </lineage>
</organism>
<evidence type="ECO:0000313" key="1">
    <source>
        <dbReference type="EMBL" id="CAB4192712.1"/>
    </source>
</evidence>
<accession>A0A6J5RAD1</accession>
<sequence>MSIPRYIASGTGANIAAASASLAPTFPAGIASSDLAILLMYVKNDSTATLTTSNTFAWTDIQSSTLIGTSDKIMARYHICNGTESSASVEVKSTGAAGRRAAIIYQFRGDTNQWNFEDVSFQSNASSITHADLGISTSGNERLILNMWGWSSTQQLSVSLSAETGGSWTNANKYDSGQNPALELQICSLTTSGSISNGSVNLVSGANVAGIIGVALWVISNFSPSGETAPAAFGGNTIICPLGYNPT</sequence>
<proteinExistence type="predicted"/>
<gene>
    <name evidence="1" type="ORF">UFOVP1244_70</name>
</gene>